<evidence type="ECO:0000313" key="9">
    <source>
        <dbReference type="EMBL" id="KXJ87362.1"/>
    </source>
</evidence>
<evidence type="ECO:0000256" key="3">
    <source>
        <dbReference type="ARBA" id="ARBA00022989"/>
    </source>
</evidence>
<evidence type="ECO:0000256" key="6">
    <source>
        <dbReference type="SAM" id="MobiDB-lite"/>
    </source>
</evidence>
<comment type="similarity">
    <text evidence="5">Belongs to the SAT4 family.</text>
</comment>
<evidence type="ECO:0000313" key="10">
    <source>
        <dbReference type="Proteomes" id="UP000070501"/>
    </source>
</evidence>
<evidence type="ECO:0000256" key="2">
    <source>
        <dbReference type="ARBA" id="ARBA00022692"/>
    </source>
</evidence>
<evidence type="ECO:0000256" key="5">
    <source>
        <dbReference type="ARBA" id="ARBA00038359"/>
    </source>
</evidence>
<dbReference type="EMBL" id="KQ964263">
    <property type="protein sequence ID" value="KXJ87362.1"/>
    <property type="molecule type" value="Genomic_DNA"/>
</dbReference>
<evidence type="ECO:0000256" key="1">
    <source>
        <dbReference type="ARBA" id="ARBA00004141"/>
    </source>
</evidence>
<comment type="subcellular location">
    <subcellularLocation>
        <location evidence="1">Membrane</location>
        <topology evidence="1">Multi-pass membrane protein</topology>
    </subcellularLocation>
</comment>
<gene>
    <name evidence="9" type="ORF">Micbo1qcDRAFT_152118</name>
</gene>
<feature type="transmembrane region" description="Helical" evidence="7">
    <location>
        <begin position="76"/>
        <end position="97"/>
    </location>
</feature>
<dbReference type="STRING" id="196109.A0A136IR07"/>
<dbReference type="InParanoid" id="A0A136IR07"/>
<dbReference type="PANTHER" id="PTHR33048:SF47">
    <property type="entry name" value="INTEGRAL MEMBRANE PROTEIN-RELATED"/>
    <property type="match status" value="1"/>
</dbReference>
<dbReference type="Proteomes" id="UP000070501">
    <property type="component" value="Unassembled WGS sequence"/>
</dbReference>
<organism evidence="9 10">
    <name type="scientific">Microdochium bolleyi</name>
    <dbReference type="NCBI Taxonomy" id="196109"/>
    <lineage>
        <taxon>Eukaryota</taxon>
        <taxon>Fungi</taxon>
        <taxon>Dikarya</taxon>
        <taxon>Ascomycota</taxon>
        <taxon>Pezizomycotina</taxon>
        <taxon>Sordariomycetes</taxon>
        <taxon>Xylariomycetidae</taxon>
        <taxon>Xylariales</taxon>
        <taxon>Microdochiaceae</taxon>
        <taxon>Microdochium</taxon>
    </lineage>
</organism>
<dbReference type="PANTHER" id="PTHR33048">
    <property type="entry name" value="PTH11-LIKE INTEGRAL MEMBRANE PROTEIN (AFU_ORTHOLOGUE AFUA_5G11245)"/>
    <property type="match status" value="1"/>
</dbReference>
<evidence type="ECO:0000256" key="4">
    <source>
        <dbReference type="ARBA" id="ARBA00023136"/>
    </source>
</evidence>
<dbReference type="GO" id="GO:0016020">
    <property type="term" value="C:membrane"/>
    <property type="evidence" value="ECO:0007669"/>
    <property type="project" value="UniProtKB-SubCell"/>
</dbReference>
<feature type="compositionally biased region" description="Basic and acidic residues" evidence="6">
    <location>
        <begin position="404"/>
        <end position="422"/>
    </location>
</feature>
<dbReference type="InterPro" id="IPR049326">
    <property type="entry name" value="Rhodopsin_dom_fungi"/>
</dbReference>
<sequence>MSLEQIPHLSPAEAEAMWNGPALAPPPGVEPKYTDRSTALEVLYASCALVLFMAVGTAGLRAYSRICIVKKVRIEDYMALGALGAFIGYVGGVYWFMAVCGSFVHQWNVQLKDLPTLNYIVYICTVLNEVVFLLIKPSILIEWCRIFCASKRNYFYWTSVVLITVNILWYIAVILLANLECFPREKIWDKTILEGRCLDPIQVKLIWVYNAAVNLALDIVILVLPQKVIWNLKLNRKKKVGLSMIFAFGFVSVFCAAMRLYKTITFIYSKDMTFTISEYGLWCITEILCTFLVFCLPAAPKIIIESKPMARIASFFDLRSTKGTSRPDGISNSKWPAVKLEPLSKSGMNSSGVGGSSRGYGHGSRAGKSVLIDDDDEDILRTDTRNSDSDRIGNSHTVSVSRSESQEELRHNQERGGDRDKIITRTTEFITSEEYITSPREKEAAMRTKLGINRL</sequence>
<accession>A0A136IR07</accession>
<feature type="transmembrane region" description="Helical" evidence="7">
    <location>
        <begin position="245"/>
        <end position="267"/>
    </location>
</feature>
<keyword evidence="4 7" id="KW-0472">Membrane</keyword>
<proteinExistence type="inferred from homology"/>
<feature type="transmembrane region" description="Helical" evidence="7">
    <location>
        <begin position="279"/>
        <end position="299"/>
    </location>
</feature>
<evidence type="ECO:0000256" key="7">
    <source>
        <dbReference type="SAM" id="Phobius"/>
    </source>
</evidence>
<feature type="transmembrane region" description="Helical" evidence="7">
    <location>
        <begin position="155"/>
        <end position="177"/>
    </location>
</feature>
<feature type="compositionally biased region" description="Gly residues" evidence="6">
    <location>
        <begin position="352"/>
        <end position="364"/>
    </location>
</feature>
<feature type="transmembrane region" description="Helical" evidence="7">
    <location>
        <begin position="206"/>
        <end position="224"/>
    </location>
</feature>
<keyword evidence="3 7" id="KW-1133">Transmembrane helix</keyword>
<name>A0A136IR07_9PEZI</name>
<feature type="domain" description="Rhodopsin" evidence="8">
    <location>
        <begin position="60"/>
        <end position="301"/>
    </location>
</feature>
<feature type="compositionally biased region" description="Basic and acidic residues" evidence="6">
    <location>
        <begin position="379"/>
        <end position="393"/>
    </location>
</feature>
<dbReference type="OrthoDB" id="2496787at2759"/>
<keyword evidence="2 7" id="KW-0812">Transmembrane</keyword>
<protein>
    <recommendedName>
        <fullName evidence="8">Rhodopsin domain-containing protein</fullName>
    </recommendedName>
</protein>
<reference evidence="10" key="1">
    <citation type="submission" date="2016-02" db="EMBL/GenBank/DDBJ databases">
        <title>Draft genome sequence of Microdochium bolleyi, a fungal endophyte of beachgrass.</title>
        <authorList>
            <consortium name="DOE Joint Genome Institute"/>
            <person name="David A.S."/>
            <person name="May G."/>
            <person name="Haridas S."/>
            <person name="Lim J."/>
            <person name="Wang M."/>
            <person name="Labutti K."/>
            <person name="Lipzen A."/>
            <person name="Barry K."/>
            <person name="Grigoriev I.V."/>
        </authorList>
    </citation>
    <scope>NUCLEOTIDE SEQUENCE [LARGE SCALE GENOMIC DNA]</scope>
    <source>
        <strain evidence="10">J235TASD1</strain>
    </source>
</reference>
<keyword evidence="10" id="KW-1185">Reference proteome</keyword>
<feature type="transmembrane region" description="Helical" evidence="7">
    <location>
        <begin position="117"/>
        <end position="135"/>
    </location>
</feature>
<dbReference type="InterPro" id="IPR052337">
    <property type="entry name" value="SAT4-like"/>
</dbReference>
<feature type="region of interest" description="Disordered" evidence="6">
    <location>
        <begin position="342"/>
        <end position="422"/>
    </location>
</feature>
<feature type="compositionally biased region" description="Polar residues" evidence="6">
    <location>
        <begin position="394"/>
        <end position="403"/>
    </location>
</feature>
<feature type="transmembrane region" description="Helical" evidence="7">
    <location>
        <begin position="42"/>
        <end position="64"/>
    </location>
</feature>
<evidence type="ECO:0000259" key="8">
    <source>
        <dbReference type="Pfam" id="PF20684"/>
    </source>
</evidence>
<dbReference type="Pfam" id="PF20684">
    <property type="entry name" value="Fung_rhodopsin"/>
    <property type="match status" value="1"/>
</dbReference>
<dbReference type="AlphaFoldDB" id="A0A136IR07"/>